<dbReference type="EMBL" id="QKWP01000392">
    <property type="protein sequence ID" value="RIB20901.1"/>
    <property type="molecule type" value="Genomic_DNA"/>
</dbReference>
<keyword evidence="2" id="KW-1185">Reference proteome</keyword>
<reference evidence="1 2" key="1">
    <citation type="submission" date="2018-06" db="EMBL/GenBank/DDBJ databases">
        <title>Comparative genomics reveals the genomic features of Rhizophagus irregularis, R. cerebriforme, R. diaphanum and Gigaspora rosea, and their symbiotic lifestyle signature.</title>
        <authorList>
            <person name="Morin E."/>
            <person name="San Clemente H."/>
            <person name="Chen E.C.H."/>
            <person name="De La Providencia I."/>
            <person name="Hainaut M."/>
            <person name="Kuo A."/>
            <person name="Kohler A."/>
            <person name="Murat C."/>
            <person name="Tang N."/>
            <person name="Roy S."/>
            <person name="Loubradou J."/>
            <person name="Henrissat B."/>
            <person name="Grigoriev I.V."/>
            <person name="Corradi N."/>
            <person name="Roux C."/>
            <person name="Martin F.M."/>
        </authorList>
    </citation>
    <scope>NUCLEOTIDE SEQUENCE [LARGE SCALE GENOMIC DNA]</scope>
    <source>
        <strain evidence="1 2">DAOM 194757</strain>
    </source>
</reference>
<evidence type="ECO:0000313" key="1">
    <source>
        <dbReference type="EMBL" id="RIB20901.1"/>
    </source>
</evidence>
<protein>
    <submittedName>
        <fullName evidence="1">Uncharacterized protein</fullName>
    </submittedName>
</protein>
<organism evidence="1 2">
    <name type="scientific">Gigaspora rosea</name>
    <dbReference type="NCBI Taxonomy" id="44941"/>
    <lineage>
        <taxon>Eukaryota</taxon>
        <taxon>Fungi</taxon>
        <taxon>Fungi incertae sedis</taxon>
        <taxon>Mucoromycota</taxon>
        <taxon>Glomeromycotina</taxon>
        <taxon>Glomeromycetes</taxon>
        <taxon>Diversisporales</taxon>
        <taxon>Gigasporaceae</taxon>
        <taxon>Gigaspora</taxon>
    </lineage>
</organism>
<gene>
    <name evidence="1" type="ORF">C2G38_2079622</name>
</gene>
<comment type="caution">
    <text evidence="1">The sequence shown here is derived from an EMBL/GenBank/DDBJ whole genome shotgun (WGS) entry which is preliminary data.</text>
</comment>
<name>A0A397VGD4_9GLOM</name>
<sequence>MQFKINRPTNIGGLISLHSGEFMDISIFDSIILRKKPFSKILRFFCKLQSLYFMMIMKLHDQFSHGLSKSVNN</sequence>
<evidence type="ECO:0000313" key="2">
    <source>
        <dbReference type="Proteomes" id="UP000266673"/>
    </source>
</evidence>
<dbReference type="Proteomes" id="UP000266673">
    <property type="component" value="Unassembled WGS sequence"/>
</dbReference>
<proteinExistence type="predicted"/>
<dbReference type="AlphaFoldDB" id="A0A397VGD4"/>
<accession>A0A397VGD4</accession>